<dbReference type="OrthoDB" id="384327at2"/>
<dbReference type="HOGENOM" id="CLU_060907_2_0_9"/>
<comment type="subunit">
    <text evidence="3">The complex is composed of two ATP-binding proteins (HrtA), two transmembrane proteins (HrtB) and a solute-binding protein.</text>
</comment>
<dbReference type="STRING" id="439292.Bsel_0243"/>
<evidence type="ECO:0000256" key="8">
    <source>
        <dbReference type="ARBA" id="ARBA00022989"/>
    </source>
</evidence>
<evidence type="ECO:0000256" key="2">
    <source>
        <dbReference type="ARBA" id="ARBA00008697"/>
    </source>
</evidence>
<dbReference type="Proteomes" id="UP000000271">
    <property type="component" value="Chromosome"/>
</dbReference>
<keyword evidence="6" id="KW-1003">Cell membrane</keyword>
<name>D6XWE5_BACIE</name>
<evidence type="ECO:0000256" key="6">
    <source>
        <dbReference type="ARBA" id="ARBA00022475"/>
    </source>
</evidence>
<reference evidence="13" key="1">
    <citation type="submission" date="2009-10" db="EMBL/GenBank/DDBJ databases">
        <title>Complete sequence of Bacillus selenitireducens MLS10.</title>
        <authorList>
            <consortium name="US DOE Joint Genome Institute"/>
            <person name="Lucas S."/>
            <person name="Copeland A."/>
            <person name="Lapidus A."/>
            <person name="Glavina del Rio T."/>
            <person name="Dalin E."/>
            <person name="Tice H."/>
            <person name="Bruce D."/>
            <person name="Goodwin L."/>
            <person name="Pitluck S."/>
            <person name="Sims D."/>
            <person name="Brettin T."/>
            <person name="Detter J.C."/>
            <person name="Han C."/>
            <person name="Larimer F."/>
            <person name="Land M."/>
            <person name="Hauser L."/>
            <person name="Kyrpides N."/>
            <person name="Ovchinnikova G."/>
            <person name="Stolz J."/>
        </authorList>
    </citation>
    <scope>NUCLEOTIDE SEQUENCE [LARGE SCALE GENOMIC DNA]</scope>
    <source>
        <strain evidence="13">MLS10</strain>
    </source>
</reference>
<dbReference type="PANTHER" id="PTHR43738:SF1">
    <property type="entry name" value="HEMIN TRANSPORT SYSTEM PERMEASE PROTEIN HRTB-RELATED"/>
    <property type="match status" value="1"/>
</dbReference>
<keyword evidence="9 11" id="KW-0472">Membrane</keyword>
<organism evidence="13 14">
    <name type="scientific">Bacillus selenitireducens (strain ATCC 700615 / DSM 15326 / MLS10)</name>
    <dbReference type="NCBI Taxonomy" id="439292"/>
    <lineage>
        <taxon>Bacteria</taxon>
        <taxon>Bacillati</taxon>
        <taxon>Bacillota</taxon>
        <taxon>Bacilli</taxon>
        <taxon>Bacillales</taxon>
        <taxon>Bacillaceae</taxon>
        <taxon>Salisediminibacterium</taxon>
    </lineage>
</organism>
<dbReference type="KEGG" id="bse:Bsel_0243"/>
<comment type="similarity">
    <text evidence="2">Belongs to the ABC-4 integral membrane protein family. HrtB subfamily.</text>
</comment>
<evidence type="ECO:0000256" key="9">
    <source>
        <dbReference type="ARBA" id="ARBA00023136"/>
    </source>
</evidence>
<keyword evidence="7 11" id="KW-0812">Transmembrane</keyword>
<feature type="transmembrane region" description="Helical" evidence="11">
    <location>
        <begin position="222"/>
        <end position="242"/>
    </location>
</feature>
<accession>D6XWE5</accession>
<dbReference type="Pfam" id="PF02687">
    <property type="entry name" value="FtsX"/>
    <property type="match status" value="1"/>
</dbReference>
<dbReference type="InterPro" id="IPR051125">
    <property type="entry name" value="ABC-4/HrtB_transporter"/>
</dbReference>
<evidence type="ECO:0000256" key="3">
    <source>
        <dbReference type="ARBA" id="ARBA00011131"/>
    </source>
</evidence>
<evidence type="ECO:0000313" key="14">
    <source>
        <dbReference type="Proteomes" id="UP000000271"/>
    </source>
</evidence>
<evidence type="ECO:0000259" key="12">
    <source>
        <dbReference type="Pfam" id="PF02687"/>
    </source>
</evidence>
<feature type="transmembrane region" description="Helical" evidence="11">
    <location>
        <begin position="263"/>
        <end position="285"/>
    </location>
</feature>
<proteinExistence type="inferred from homology"/>
<dbReference type="AlphaFoldDB" id="D6XWE5"/>
<dbReference type="RefSeq" id="WP_013171216.1">
    <property type="nucleotide sequence ID" value="NC_014219.1"/>
</dbReference>
<keyword evidence="14" id="KW-1185">Reference proteome</keyword>
<evidence type="ECO:0000313" key="13">
    <source>
        <dbReference type="EMBL" id="ADH97787.1"/>
    </source>
</evidence>
<protein>
    <recommendedName>
        <fullName evidence="4">Putative hemin transport system permease protein HrtB</fullName>
    </recommendedName>
</protein>
<keyword evidence="5" id="KW-0813">Transport</keyword>
<feature type="transmembrane region" description="Helical" evidence="11">
    <location>
        <begin position="305"/>
        <end position="325"/>
    </location>
</feature>
<keyword evidence="8 11" id="KW-1133">Transmembrane helix</keyword>
<sequence length="342" mass="37462">MGLAFKEIKRSKMKFTILGSIIFLISFLTFIISGLANGLAYDNVSLIKDLPDGTYYMTEEADGNAAMSEIGEDLEASVLADHDGAFTMATQNGALRDEDDVRHNVVFASSSDEERFGALEEGDVLLDESMKEDVQAGDSLTVDQLDLTLTVAGFLDETKYNHAAVAWVKRADYETITRSEAMQFLLIPGDDAPTISGLDRFTADEFLNAIPSYSAEQLSLTMIVWFLVAISGLLFAIFFYMMNVQKIGLYGILKAIGVKTSTLFGMMWLQMLIITLLSLTAAALLSQLFQFAVEGLPFLLAVDQILELSVIFLVIGFLGATASGIQIRYIQPLQAIQQGEMA</sequence>
<evidence type="ECO:0000256" key="4">
    <source>
        <dbReference type="ARBA" id="ARBA00016962"/>
    </source>
</evidence>
<dbReference type="GO" id="GO:0005886">
    <property type="term" value="C:plasma membrane"/>
    <property type="evidence" value="ECO:0007669"/>
    <property type="project" value="UniProtKB-SubCell"/>
</dbReference>
<dbReference type="InterPro" id="IPR003838">
    <property type="entry name" value="ABC3_permease_C"/>
</dbReference>
<dbReference type="PANTHER" id="PTHR43738">
    <property type="entry name" value="ABC TRANSPORTER, MEMBRANE PROTEIN"/>
    <property type="match status" value="1"/>
</dbReference>
<dbReference type="EMBL" id="CP001791">
    <property type="protein sequence ID" value="ADH97787.1"/>
    <property type="molecule type" value="Genomic_DNA"/>
</dbReference>
<comment type="function">
    <text evidence="10">Part of the ABC transporter complex hrt involved in hemin import. Responsible for the translocation of the substrate across the membrane.</text>
</comment>
<evidence type="ECO:0000256" key="11">
    <source>
        <dbReference type="SAM" id="Phobius"/>
    </source>
</evidence>
<evidence type="ECO:0000256" key="1">
    <source>
        <dbReference type="ARBA" id="ARBA00004651"/>
    </source>
</evidence>
<evidence type="ECO:0000256" key="10">
    <source>
        <dbReference type="ARBA" id="ARBA00024973"/>
    </source>
</evidence>
<dbReference type="eggNOG" id="COG0577">
    <property type="taxonomic scope" value="Bacteria"/>
</dbReference>
<evidence type="ECO:0000256" key="7">
    <source>
        <dbReference type="ARBA" id="ARBA00022692"/>
    </source>
</evidence>
<feature type="domain" description="ABC3 transporter permease C-terminal" evidence="12">
    <location>
        <begin position="222"/>
        <end position="332"/>
    </location>
</feature>
<comment type="subcellular location">
    <subcellularLocation>
        <location evidence="1">Cell membrane</location>
        <topology evidence="1">Multi-pass membrane protein</topology>
    </subcellularLocation>
</comment>
<gene>
    <name evidence="13" type="ordered locus">Bsel_0243</name>
</gene>
<evidence type="ECO:0000256" key="5">
    <source>
        <dbReference type="ARBA" id="ARBA00022448"/>
    </source>
</evidence>